<proteinExistence type="predicted"/>
<dbReference type="PATRIC" id="fig|1423726.3.peg.177"/>
<dbReference type="SUPFAM" id="SSF49899">
    <property type="entry name" value="Concanavalin A-like lectins/glucanases"/>
    <property type="match status" value="1"/>
</dbReference>
<gene>
    <name evidence="2" type="ORF">FC07_GL000169</name>
</gene>
<evidence type="ECO:0000313" key="2">
    <source>
        <dbReference type="EMBL" id="KRK35442.1"/>
    </source>
</evidence>
<dbReference type="STRING" id="1423726.FC07_GL000169"/>
<accession>A0A0R1GVR5</accession>
<evidence type="ECO:0008006" key="4">
    <source>
        <dbReference type="Google" id="ProtNLM"/>
    </source>
</evidence>
<protein>
    <recommendedName>
        <fullName evidence="4">WxL domain-containing protein</fullName>
    </recommendedName>
</protein>
<dbReference type="EMBL" id="AZDA01000079">
    <property type="protein sequence ID" value="KRK35442.1"/>
    <property type="molecule type" value="Genomic_DNA"/>
</dbReference>
<organism evidence="2 3">
    <name type="scientific">Loigolactobacillus bifermentans DSM 20003</name>
    <dbReference type="NCBI Taxonomy" id="1423726"/>
    <lineage>
        <taxon>Bacteria</taxon>
        <taxon>Bacillati</taxon>
        <taxon>Bacillota</taxon>
        <taxon>Bacilli</taxon>
        <taxon>Lactobacillales</taxon>
        <taxon>Lactobacillaceae</taxon>
        <taxon>Loigolactobacillus</taxon>
    </lineage>
</organism>
<dbReference type="Gene3D" id="2.60.120.200">
    <property type="match status" value="1"/>
</dbReference>
<reference evidence="2 3" key="1">
    <citation type="journal article" date="2015" name="Genome Announc.">
        <title>Expanding the biotechnology potential of lactobacilli through comparative genomics of 213 strains and associated genera.</title>
        <authorList>
            <person name="Sun Z."/>
            <person name="Harris H.M."/>
            <person name="McCann A."/>
            <person name="Guo C."/>
            <person name="Argimon S."/>
            <person name="Zhang W."/>
            <person name="Yang X."/>
            <person name="Jeffery I.B."/>
            <person name="Cooney J.C."/>
            <person name="Kagawa T.F."/>
            <person name="Liu W."/>
            <person name="Song Y."/>
            <person name="Salvetti E."/>
            <person name="Wrobel A."/>
            <person name="Rasinkangas P."/>
            <person name="Parkhill J."/>
            <person name="Rea M.C."/>
            <person name="O'Sullivan O."/>
            <person name="Ritari J."/>
            <person name="Douillard F.P."/>
            <person name="Paul Ross R."/>
            <person name="Yang R."/>
            <person name="Briner A.E."/>
            <person name="Felis G.E."/>
            <person name="de Vos W.M."/>
            <person name="Barrangou R."/>
            <person name="Klaenhammer T.R."/>
            <person name="Caufield P.W."/>
            <person name="Cui Y."/>
            <person name="Zhang H."/>
            <person name="O'Toole P.W."/>
        </authorList>
    </citation>
    <scope>NUCLEOTIDE SEQUENCE [LARGE SCALE GENOMIC DNA]</scope>
    <source>
        <strain evidence="2 3">DSM 20003</strain>
    </source>
</reference>
<evidence type="ECO:0000256" key="1">
    <source>
        <dbReference type="SAM" id="MobiDB-lite"/>
    </source>
</evidence>
<feature type="compositionally biased region" description="Polar residues" evidence="1">
    <location>
        <begin position="18"/>
        <end position="40"/>
    </location>
</feature>
<name>A0A0R1GVR5_9LACO</name>
<comment type="caution">
    <text evidence="2">The sequence shown here is derived from an EMBL/GenBank/DDBJ whole genome shotgun (WGS) entry which is preliminary data.</text>
</comment>
<dbReference type="Proteomes" id="UP000051461">
    <property type="component" value="Unassembled WGS sequence"/>
</dbReference>
<sequence length="871" mass="92363">MGASQVVHADDALPGFGQSAQVSPFNTDPNSYGGDSNTANTSQTTGFQSLLLKLRVNQSQVWSSGADVSFDHAWAMSFWTLLGKDNGSTHNDGMAFVIQPNSNTEKVSTSSAGETLGVYGDVTKGRGLFRSEDDYISGIANSAIQNSVAVEFDHYSNQDANWGSNSAFDQKVTNGPHIAMTYPASKTSYTVDGPRGSYFAYLNHNGVIALGSDATWHHVTIGYTPISSTKGTLSYWYDDRDATTNAPKTVNEVRNQALDLTQLGYSAGKKYYFGFTSYDKAGSAEENMNRIILDTYSDYVKTTASGQLTDHTQKDKTINSGDTVNGGDELDYAYTLKAVSGSKTLQKAMLKADLPAHVGWTKATLKTSSGTTSTVALADLKTSTGATLPDLKAGDDVTVTLTGTAEKVTTDTKVDAASYQFRNGGAENYLLANTALTSPTSFGTGTALEKQQQTPAFTITPGYNAKATVAVKDLNVKGQPDVATTKAYTGDTLQYDYTLTYGADSPQDWQDPTVDFNLPTNLDLANASGTMTTQDGQTTKLTADQIKNGYQIKGNMKTLQKVSFSLKVPSKQQSADVAIKTTTATFKTDAHSETADLPAYTLHGIPDKTNGNLTVLPEHTKIDATALTSIPVTGLVTDTNGDVDNRKNSAITLLIQVNNQPVQRIQMSDANTKGYFKFQLAANGISPSDLTSTEQNPVLDQALATGKNVVKIQALDESGNLSAPAQVVIGQLSLNVDPNLSFQDYQLTGRSVFVASQTGFSAAVTNTFNATWSLTLAGTNLTATNGKTLAGGLYYKSGTGTTALSAPVQIAASDTATQDSNGVTSVTEDWTHANLITDAASGQGVFAQVRSDATPATYHGTLTWTLVNAAQ</sequence>
<dbReference type="AlphaFoldDB" id="A0A0R1GVR5"/>
<keyword evidence="3" id="KW-1185">Reference proteome</keyword>
<feature type="region of interest" description="Disordered" evidence="1">
    <location>
        <begin position="1"/>
        <end position="40"/>
    </location>
</feature>
<dbReference type="InterPro" id="IPR013320">
    <property type="entry name" value="ConA-like_dom_sf"/>
</dbReference>
<evidence type="ECO:0000313" key="3">
    <source>
        <dbReference type="Proteomes" id="UP000051461"/>
    </source>
</evidence>